<comment type="caution">
    <text evidence="1">The sequence shown here is derived from an EMBL/GenBank/DDBJ whole genome shotgun (WGS) entry which is preliminary data.</text>
</comment>
<dbReference type="EMBL" id="BMJV01000004">
    <property type="protein sequence ID" value="GGG73724.1"/>
    <property type="molecule type" value="Genomic_DNA"/>
</dbReference>
<organism evidence="1 2">
    <name type="scientific">Salipiger pallidus</name>
    <dbReference type="NCBI Taxonomy" id="1775170"/>
    <lineage>
        <taxon>Bacteria</taxon>
        <taxon>Pseudomonadati</taxon>
        <taxon>Pseudomonadota</taxon>
        <taxon>Alphaproteobacteria</taxon>
        <taxon>Rhodobacterales</taxon>
        <taxon>Roseobacteraceae</taxon>
        <taxon>Salipiger</taxon>
    </lineage>
</organism>
<dbReference type="Proteomes" id="UP000617145">
    <property type="component" value="Unassembled WGS sequence"/>
</dbReference>
<gene>
    <name evidence="1" type="ORF">GCM10011415_22600</name>
</gene>
<dbReference type="AlphaFoldDB" id="A0A8J2ZK21"/>
<accession>A0A8J2ZK21</accession>
<evidence type="ECO:0000313" key="1">
    <source>
        <dbReference type="EMBL" id="GGG73724.1"/>
    </source>
</evidence>
<sequence>MAFGKGALDAGRQFQTMMQRNEAATQANSVRALEDAQRELQAAQDSMSGAFYPIALWGRSSM</sequence>
<keyword evidence="2" id="KW-1185">Reference proteome</keyword>
<protein>
    <submittedName>
        <fullName evidence="1">Uncharacterized protein</fullName>
    </submittedName>
</protein>
<name>A0A8J2ZK21_9RHOB</name>
<reference evidence="1" key="2">
    <citation type="submission" date="2020-09" db="EMBL/GenBank/DDBJ databases">
        <authorList>
            <person name="Sun Q."/>
            <person name="Zhou Y."/>
        </authorList>
    </citation>
    <scope>NUCLEOTIDE SEQUENCE</scope>
    <source>
        <strain evidence="1">CGMCC 1.15762</strain>
    </source>
</reference>
<reference evidence="1" key="1">
    <citation type="journal article" date="2014" name="Int. J. Syst. Evol. Microbiol.">
        <title>Complete genome sequence of Corynebacterium casei LMG S-19264T (=DSM 44701T), isolated from a smear-ripened cheese.</title>
        <authorList>
            <consortium name="US DOE Joint Genome Institute (JGI-PGF)"/>
            <person name="Walter F."/>
            <person name="Albersmeier A."/>
            <person name="Kalinowski J."/>
            <person name="Ruckert C."/>
        </authorList>
    </citation>
    <scope>NUCLEOTIDE SEQUENCE</scope>
    <source>
        <strain evidence="1">CGMCC 1.15762</strain>
    </source>
</reference>
<evidence type="ECO:0000313" key="2">
    <source>
        <dbReference type="Proteomes" id="UP000617145"/>
    </source>
</evidence>
<proteinExistence type="predicted"/>